<proteinExistence type="predicted"/>
<feature type="chain" id="PRO_5021373481" evidence="1">
    <location>
        <begin position="26"/>
        <end position="157"/>
    </location>
</feature>
<dbReference type="AlphaFoldDB" id="A0A4Z1NPA7"/>
<evidence type="ECO:0000313" key="4">
    <source>
        <dbReference type="Proteomes" id="UP000298493"/>
    </source>
</evidence>
<evidence type="ECO:0000259" key="2">
    <source>
        <dbReference type="Pfam" id="PF14231"/>
    </source>
</evidence>
<dbReference type="Gene3D" id="2.40.128.580">
    <property type="entry name" value="GXWXG domain"/>
    <property type="match status" value="1"/>
</dbReference>
<dbReference type="Pfam" id="PF14231">
    <property type="entry name" value="GXWXG"/>
    <property type="match status" value="1"/>
</dbReference>
<gene>
    <name evidence="3" type="ORF">E6O75_ATG11596</name>
</gene>
<feature type="domain" description="GXWXG" evidence="2">
    <location>
        <begin position="47"/>
        <end position="105"/>
    </location>
</feature>
<accession>A0A4Z1NPA7</accession>
<keyword evidence="1" id="KW-0732">Signal</keyword>
<evidence type="ECO:0000256" key="1">
    <source>
        <dbReference type="SAM" id="SignalP"/>
    </source>
</evidence>
<sequence length="157" mass="16769">MAPLYTLITFALPLLSLAALAPIEAQSKLQSIINSQSKASIAELEPLWSALPPITVAKALGIYKGGLFNGPPPLVNGSVPKAARDPINWWGKQIISDFSVNPLLANAPSDSSPDGRDVSIIFPYPRKDIAQARDVVHQGVASATIIYAKFVSPFYMA</sequence>
<name>A0A4Z1NPA7_9PEZI</name>
<protein>
    <submittedName>
        <fullName evidence="3">DUF4334 domain-containing protein</fullName>
    </submittedName>
</protein>
<dbReference type="Proteomes" id="UP000298493">
    <property type="component" value="Unassembled WGS sequence"/>
</dbReference>
<feature type="signal peptide" evidence="1">
    <location>
        <begin position="1"/>
        <end position="25"/>
    </location>
</feature>
<keyword evidence="4" id="KW-1185">Reference proteome</keyword>
<dbReference type="EMBL" id="SNSC02000018">
    <property type="protein sequence ID" value="TID16478.1"/>
    <property type="molecule type" value="Genomic_DNA"/>
</dbReference>
<evidence type="ECO:0000313" key="3">
    <source>
        <dbReference type="EMBL" id="TID16478.1"/>
    </source>
</evidence>
<dbReference type="InterPro" id="IPR025951">
    <property type="entry name" value="GXWXG_dom"/>
</dbReference>
<reference evidence="3 4" key="1">
    <citation type="submission" date="2019-04" db="EMBL/GenBank/DDBJ databases">
        <title>High contiguity whole genome sequence and gene annotation resource for two Venturia nashicola isolates.</title>
        <authorList>
            <person name="Prokchorchik M."/>
            <person name="Won K."/>
            <person name="Lee Y."/>
            <person name="Choi E.D."/>
            <person name="Segonzac C."/>
            <person name="Sohn K.H."/>
        </authorList>
    </citation>
    <scope>NUCLEOTIDE SEQUENCE [LARGE SCALE GENOMIC DNA]</scope>
    <source>
        <strain evidence="3 4">PRI2</strain>
    </source>
</reference>
<organism evidence="3 4">
    <name type="scientific">Venturia nashicola</name>
    <dbReference type="NCBI Taxonomy" id="86259"/>
    <lineage>
        <taxon>Eukaryota</taxon>
        <taxon>Fungi</taxon>
        <taxon>Dikarya</taxon>
        <taxon>Ascomycota</taxon>
        <taxon>Pezizomycotina</taxon>
        <taxon>Dothideomycetes</taxon>
        <taxon>Pleosporomycetidae</taxon>
        <taxon>Venturiales</taxon>
        <taxon>Venturiaceae</taxon>
        <taxon>Venturia</taxon>
    </lineage>
</organism>
<comment type="caution">
    <text evidence="3">The sequence shown here is derived from an EMBL/GenBank/DDBJ whole genome shotgun (WGS) entry which is preliminary data.</text>
</comment>